<gene>
    <name evidence="1" type="ORF">RM538_01535</name>
</gene>
<reference evidence="1 2" key="1">
    <citation type="submission" date="2023-09" db="EMBL/GenBank/DDBJ databases">
        <authorList>
            <person name="Rey-Velasco X."/>
        </authorList>
    </citation>
    <scope>NUCLEOTIDE SEQUENCE [LARGE SCALE GENOMIC DNA]</scope>
    <source>
        <strain evidence="1 2">W242</strain>
    </source>
</reference>
<evidence type="ECO:0000313" key="1">
    <source>
        <dbReference type="EMBL" id="MDT0554669.1"/>
    </source>
</evidence>
<name>A0ABU2YAK9_9FLAO</name>
<comment type="caution">
    <text evidence="1">The sequence shown here is derived from an EMBL/GenBank/DDBJ whole genome shotgun (WGS) entry which is preliminary data.</text>
</comment>
<dbReference type="Proteomes" id="UP001254488">
    <property type="component" value="Unassembled WGS sequence"/>
</dbReference>
<sequence>MGMFNFLKKNKKEFENPNEETPVLEKLDFSEINTNKLKDYYDWTLKFGNRKINLDLNFETESINQSKTDEILGFVKKIPVFDNQNRNYIKADSEQNVSMTSDYLNFYLDEFDESELSEIIDLKNQKKSKNTLLMEQLNLIRVGIYPQDSCFATFDYSIDIQGEPCNQLLVLKINQNGILDYITWES</sequence>
<keyword evidence="2" id="KW-1185">Reference proteome</keyword>
<protein>
    <submittedName>
        <fullName evidence="1">DUF2004 domain-containing protein</fullName>
    </submittedName>
</protein>
<evidence type="ECO:0000313" key="2">
    <source>
        <dbReference type="Proteomes" id="UP001254488"/>
    </source>
</evidence>
<proteinExistence type="predicted"/>
<accession>A0ABU2YAK9</accession>
<dbReference type="EMBL" id="JAVRHZ010000001">
    <property type="protein sequence ID" value="MDT0554669.1"/>
    <property type="molecule type" value="Genomic_DNA"/>
</dbReference>
<organism evidence="1 2">
    <name type="scientific">Patiriisocius hiemis</name>
    <dbReference type="NCBI Taxonomy" id="3075604"/>
    <lineage>
        <taxon>Bacteria</taxon>
        <taxon>Pseudomonadati</taxon>
        <taxon>Bacteroidota</taxon>
        <taxon>Flavobacteriia</taxon>
        <taxon>Flavobacteriales</taxon>
        <taxon>Flavobacteriaceae</taxon>
        <taxon>Patiriisocius</taxon>
    </lineage>
</organism>
<dbReference type="RefSeq" id="WP_311331628.1">
    <property type="nucleotide sequence ID" value="NZ_JAVRHZ010000001.1"/>
</dbReference>